<keyword evidence="4 7" id="KW-0472">Membrane</keyword>
<sequence length="485" mass="53962">MSFEPDVAYLAPDFDPASLTVPRLRSILVEYDVPYPASAKKSDLIELFNKSVASKAKQLLKSHSRTKRSARGIEDVPSSQDSTVDEEDEDTILPKPPKTTRSTRRSMRAGTADTEMSTASRTSTARAPAKKMSTKHALPADAEPDLRPAVRRSRNSVQREIKEENTEPETWHRHDAESPFTADNPFQSGSSPPAPESKDYRRRTTLGHVKERPKSSSRRRTEGVPTRPQAKDGIIVPSRKTFEVSFKKTKKEESVDDHGVVAGEEFTPEEQLELIRERAKAGQADILPSRRRKHRSSGVSTAAPVSILMILLSVLAFLWRQEKLEVGYCGVGKGESTSLAGQEIPEWAREFLPSCEACPSHAICYSDLKTECEKDFVLRPHPLSIGGVVPLPPTCEPDSEKARRIKSVADRATMKLRERNAAFECGEKDKSGHHVKSPEMTEEELRSVTSQGLSKKWSQAEFDELWKGAIDDIVQRDEIKAGPVG</sequence>
<proteinExistence type="predicted"/>
<dbReference type="CDD" id="cd12935">
    <property type="entry name" value="LEM_like"/>
    <property type="match status" value="1"/>
</dbReference>
<feature type="region of interest" description="Disordered" evidence="6">
    <location>
        <begin position="59"/>
        <end position="231"/>
    </location>
</feature>
<dbReference type="Pfam" id="PF12949">
    <property type="entry name" value="HeH"/>
    <property type="match status" value="1"/>
</dbReference>
<protein>
    <recommendedName>
        <fullName evidence="12">LEM-like domain-containing protein</fullName>
    </recommendedName>
</protein>
<comment type="subcellular location">
    <subcellularLocation>
        <location evidence="1">Nucleus membrane</location>
    </subcellularLocation>
</comment>
<dbReference type="GO" id="GO:0034399">
    <property type="term" value="C:nuclear periphery"/>
    <property type="evidence" value="ECO:0007669"/>
    <property type="project" value="TreeGrafter"/>
</dbReference>
<evidence type="ECO:0000256" key="5">
    <source>
        <dbReference type="ARBA" id="ARBA00023242"/>
    </source>
</evidence>
<dbReference type="GO" id="GO:0003682">
    <property type="term" value="F:chromatin binding"/>
    <property type="evidence" value="ECO:0007669"/>
    <property type="project" value="InterPro"/>
</dbReference>
<evidence type="ECO:0008006" key="12">
    <source>
        <dbReference type="Google" id="ProtNLM"/>
    </source>
</evidence>
<dbReference type="Gene3D" id="1.10.720.30">
    <property type="entry name" value="SAP domain"/>
    <property type="match status" value="1"/>
</dbReference>
<dbReference type="InterPro" id="IPR036361">
    <property type="entry name" value="SAP_dom_sf"/>
</dbReference>
<comment type="caution">
    <text evidence="10">The sequence shown here is derived from an EMBL/GenBank/DDBJ whole genome shotgun (WGS) entry which is preliminary data.</text>
</comment>
<dbReference type="GO" id="GO:0005637">
    <property type="term" value="C:nuclear inner membrane"/>
    <property type="evidence" value="ECO:0007669"/>
    <property type="project" value="InterPro"/>
</dbReference>
<reference evidence="10" key="1">
    <citation type="journal article" date="2020" name="Stud. Mycol.">
        <title>101 Dothideomycetes genomes: a test case for predicting lifestyles and emergence of pathogens.</title>
        <authorList>
            <person name="Haridas S."/>
            <person name="Albert R."/>
            <person name="Binder M."/>
            <person name="Bloem J."/>
            <person name="Labutti K."/>
            <person name="Salamov A."/>
            <person name="Andreopoulos B."/>
            <person name="Baker S."/>
            <person name="Barry K."/>
            <person name="Bills G."/>
            <person name="Bluhm B."/>
            <person name="Cannon C."/>
            <person name="Castanera R."/>
            <person name="Culley D."/>
            <person name="Daum C."/>
            <person name="Ezra D."/>
            <person name="Gonzalez J."/>
            <person name="Henrissat B."/>
            <person name="Kuo A."/>
            <person name="Liang C."/>
            <person name="Lipzen A."/>
            <person name="Lutzoni F."/>
            <person name="Magnuson J."/>
            <person name="Mondo S."/>
            <person name="Nolan M."/>
            <person name="Ohm R."/>
            <person name="Pangilinan J."/>
            <person name="Park H.-J."/>
            <person name="Ramirez L."/>
            <person name="Alfaro M."/>
            <person name="Sun H."/>
            <person name="Tritt A."/>
            <person name="Yoshinaga Y."/>
            <person name="Zwiers L.-H."/>
            <person name="Turgeon B."/>
            <person name="Goodwin S."/>
            <person name="Spatafora J."/>
            <person name="Crous P."/>
            <person name="Grigoriev I."/>
        </authorList>
    </citation>
    <scope>NUCLEOTIDE SEQUENCE</scope>
    <source>
        <strain evidence="10">CBS 101060</strain>
    </source>
</reference>
<dbReference type="GO" id="GO:0071763">
    <property type="term" value="P:nuclear membrane organization"/>
    <property type="evidence" value="ECO:0007669"/>
    <property type="project" value="TreeGrafter"/>
</dbReference>
<evidence type="ECO:0000256" key="3">
    <source>
        <dbReference type="ARBA" id="ARBA00022989"/>
    </source>
</evidence>
<evidence type="ECO:0000256" key="1">
    <source>
        <dbReference type="ARBA" id="ARBA00004126"/>
    </source>
</evidence>
<feature type="region of interest" description="Disordered" evidence="6">
    <location>
        <begin position="427"/>
        <end position="447"/>
    </location>
</feature>
<feature type="compositionally biased region" description="Basic and acidic residues" evidence="6">
    <location>
        <begin position="208"/>
        <end position="222"/>
    </location>
</feature>
<evidence type="ECO:0000256" key="2">
    <source>
        <dbReference type="ARBA" id="ARBA00022692"/>
    </source>
</evidence>
<feature type="compositionally biased region" description="Basic and acidic residues" evidence="6">
    <location>
        <begin position="427"/>
        <end position="446"/>
    </location>
</feature>
<name>A0A9P4VMT6_9PEZI</name>
<keyword evidence="3 7" id="KW-1133">Transmembrane helix</keyword>
<keyword evidence="2 7" id="KW-0812">Transmembrane</keyword>
<feature type="transmembrane region" description="Helical" evidence="7">
    <location>
        <begin position="299"/>
        <end position="319"/>
    </location>
</feature>
<dbReference type="PANTHER" id="PTHR47808:SF2">
    <property type="entry name" value="LEM DOMAIN-CONTAINING PROTEIN 2"/>
    <property type="match status" value="1"/>
</dbReference>
<dbReference type="GO" id="GO:0005783">
    <property type="term" value="C:endoplasmic reticulum"/>
    <property type="evidence" value="ECO:0007669"/>
    <property type="project" value="TreeGrafter"/>
</dbReference>
<keyword evidence="5" id="KW-0539">Nucleus</keyword>
<feature type="domain" description="Man1/Src1-like C-terminal" evidence="8">
    <location>
        <begin position="308"/>
        <end position="480"/>
    </location>
</feature>
<dbReference type="InterPro" id="IPR044780">
    <property type="entry name" value="Heh2/Src1"/>
</dbReference>
<dbReference type="InterPro" id="IPR018996">
    <property type="entry name" value="Man1/Src1-like_C"/>
</dbReference>
<feature type="compositionally biased region" description="Basic residues" evidence="6">
    <location>
        <begin position="59"/>
        <end position="70"/>
    </location>
</feature>
<keyword evidence="11" id="KW-1185">Reference proteome</keyword>
<dbReference type="Pfam" id="PF09402">
    <property type="entry name" value="MSC"/>
    <property type="match status" value="1"/>
</dbReference>
<dbReference type="Proteomes" id="UP000799429">
    <property type="component" value="Unassembled WGS sequence"/>
</dbReference>
<accession>A0A9P4VMT6</accession>
<evidence type="ECO:0000313" key="10">
    <source>
        <dbReference type="EMBL" id="KAF2834987.1"/>
    </source>
</evidence>
<evidence type="ECO:0000313" key="11">
    <source>
        <dbReference type="Proteomes" id="UP000799429"/>
    </source>
</evidence>
<gene>
    <name evidence="10" type="ORF">M501DRAFT_989186</name>
</gene>
<evidence type="ECO:0000256" key="4">
    <source>
        <dbReference type="ARBA" id="ARBA00023136"/>
    </source>
</evidence>
<dbReference type="PANTHER" id="PTHR47808">
    <property type="entry name" value="INNER NUCLEAR MEMBRANE PROTEIN HEH2-RELATED"/>
    <property type="match status" value="1"/>
</dbReference>
<evidence type="ECO:0000256" key="6">
    <source>
        <dbReference type="SAM" id="MobiDB-lite"/>
    </source>
</evidence>
<feature type="compositionally biased region" description="Low complexity" evidence="6">
    <location>
        <begin position="117"/>
        <end position="127"/>
    </location>
</feature>
<evidence type="ECO:0000256" key="7">
    <source>
        <dbReference type="SAM" id="Phobius"/>
    </source>
</evidence>
<feature type="compositionally biased region" description="Basic and acidic residues" evidence="6">
    <location>
        <begin position="157"/>
        <end position="177"/>
    </location>
</feature>
<evidence type="ECO:0000259" key="9">
    <source>
        <dbReference type="Pfam" id="PF12949"/>
    </source>
</evidence>
<feature type="domain" description="HeH/LEM" evidence="9">
    <location>
        <begin position="16"/>
        <end position="50"/>
    </location>
</feature>
<dbReference type="AlphaFoldDB" id="A0A9P4VMT6"/>
<dbReference type="InterPro" id="IPR025856">
    <property type="entry name" value="HeH/LEM_domain"/>
</dbReference>
<dbReference type="OrthoDB" id="2503928at2759"/>
<dbReference type="EMBL" id="MU006112">
    <property type="protein sequence ID" value="KAF2834987.1"/>
    <property type="molecule type" value="Genomic_DNA"/>
</dbReference>
<organism evidence="10 11">
    <name type="scientific">Patellaria atrata CBS 101060</name>
    <dbReference type="NCBI Taxonomy" id="1346257"/>
    <lineage>
        <taxon>Eukaryota</taxon>
        <taxon>Fungi</taxon>
        <taxon>Dikarya</taxon>
        <taxon>Ascomycota</taxon>
        <taxon>Pezizomycotina</taxon>
        <taxon>Dothideomycetes</taxon>
        <taxon>Dothideomycetes incertae sedis</taxon>
        <taxon>Patellariales</taxon>
        <taxon>Patellariaceae</taxon>
        <taxon>Patellaria</taxon>
    </lineage>
</organism>
<evidence type="ECO:0000259" key="8">
    <source>
        <dbReference type="Pfam" id="PF09402"/>
    </source>
</evidence>